<dbReference type="InterPro" id="IPR036291">
    <property type="entry name" value="NAD(P)-bd_dom_sf"/>
</dbReference>
<dbReference type="InterPro" id="IPR052515">
    <property type="entry name" value="Gfo/Idh/MocA_Oxidoreductase"/>
</dbReference>
<dbReference type="Pfam" id="PF01408">
    <property type="entry name" value="GFO_IDH_MocA"/>
    <property type="match status" value="1"/>
</dbReference>
<evidence type="ECO:0000313" key="3">
    <source>
        <dbReference type="EMBL" id="CAM76621.1"/>
    </source>
</evidence>
<accession>A4U164</accession>
<feature type="domain" description="GFO/IDH/MocA-like oxidoreductase" evidence="2">
    <location>
        <begin position="130"/>
        <end position="251"/>
    </location>
</feature>
<dbReference type="SUPFAM" id="SSF55347">
    <property type="entry name" value="Glyceraldehyde-3-phosphate dehydrogenase-like, C-terminal domain"/>
    <property type="match status" value="1"/>
</dbReference>
<sequence>MSPLRVAIAGFGVVGKRRRQFIDQRDDMRVVAVCDRTFADEGRMEDGVAYHQTPEQVLRTPGLDALFVCLTNDVAADVTIAGLERGLHVFCEKPPGRDVPDIERVIAAERRNPGLKLKYGFNHRYHDSVRDALALVQSGQFGQVLNMRGVYGKSQFISYGAHSDWRTQREVAGGGILLDQGIHMVDLMRLFGGEFNEVSSIVSNDFWKHEVEDNAYALMRSDQGCIAMLHSTATQWRHRFNLEITCQKGALILSGILSGSKSYGAETLTVVWAGDDDQGDPKEQTTRYNRDPSWADEIAEFADACLCGGPIQAGSSDDALRTMRLVYRIYCADPAWKQRWNLKSPSPESRS</sequence>
<dbReference type="GO" id="GO:0000166">
    <property type="term" value="F:nucleotide binding"/>
    <property type="evidence" value="ECO:0007669"/>
    <property type="project" value="InterPro"/>
</dbReference>
<protein>
    <submittedName>
        <fullName evidence="3">LmbZ</fullName>
    </submittedName>
</protein>
<dbReference type="Pfam" id="PF22725">
    <property type="entry name" value="GFO_IDH_MocA_C3"/>
    <property type="match status" value="1"/>
</dbReference>
<dbReference type="SUPFAM" id="SSF51735">
    <property type="entry name" value="NAD(P)-binding Rossmann-fold domains"/>
    <property type="match status" value="1"/>
</dbReference>
<dbReference type="PANTHER" id="PTHR43249">
    <property type="entry name" value="UDP-N-ACETYL-2-AMINO-2-DEOXY-D-GLUCURONATE OXIDASE"/>
    <property type="match status" value="1"/>
</dbReference>
<dbReference type="InterPro" id="IPR055170">
    <property type="entry name" value="GFO_IDH_MocA-like_dom"/>
</dbReference>
<reference evidence="3" key="1">
    <citation type="journal article" date="2007" name="J. Bacteriol.">
        <title>Comparative genome analysis of four magnetotactic bacteria reveals a complex set of group-specific genes implicated in magnetosome biomineralization and function.</title>
        <authorList>
            <person name="Richter M."/>
            <person name="Kube M."/>
            <person name="Bazylinski D.A."/>
            <person name="Lombardot T."/>
            <person name="Gloeckner F.O."/>
            <person name="Reinhardt R."/>
            <person name="Schueler D."/>
        </authorList>
    </citation>
    <scope>NUCLEOTIDE SEQUENCE</scope>
    <source>
        <strain evidence="3">MSR-1</strain>
    </source>
</reference>
<feature type="domain" description="Gfo/Idh/MocA-like oxidoreductase N-terminal" evidence="1">
    <location>
        <begin position="4"/>
        <end position="112"/>
    </location>
</feature>
<dbReference type="PANTHER" id="PTHR43249:SF1">
    <property type="entry name" value="D-GLUCOSIDE 3-DEHYDROGENASE"/>
    <property type="match status" value="1"/>
</dbReference>
<dbReference type="AlphaFoldDB" id="A4U164"/>
<dbReference type="RefSeq" id="WP_106003074.1">
    <property type="nucleotide sequence ID" value="NZ_CP027527.1"/>
</dbReference>
<name>A4U164_9PROT</name>
<dbReference type="Gene3D" id="3.30.360.10">
    <property type="entry name" value="Dihydrodipicolinate Reductase, domain 2"/>
    <property type="match status" value="1"/>
</dbReference>
<dbReference type="InterPro" id="IPR000683">
    <property type="entry name" value="Gfo/Idh/MocA-like_OxRdtase_N"/>
</dbReference>
<evidence type="ECO:0000259" key="1">
    <source>
        <dbReference type="Pfam" id="PF01408"/>
    </source>
</evidence>
<gene>
    <name evidence="3" type="ORF">MGR_1151</name>
</gene>
<organism evidence="3">
    <name type="scientific">Magnetospirillum gryphiswaldense</name>
    <dbReference type="NCBI Taxonomy" id="55518"/>
    <lineage>
        <taxon>Bacteria</taxon>
        <taxon>Pseudomonadati</taxon>
        <taxon>Pseudomonadota</taxon>
        <taxon>Alphaproteobacteria</taxon>
        <taxon>Rhodospirillales</taxon>
        <taxon>Rhodospirillaceae</taxon>
        <taxon>Magnetospirillum</taxon>
    </lineage>
</organism>
<dbReference type="EMBL" id="CU459003">
    <property type="protein sequence ID" value="CAM76621.1"/>
    <property type="molecule type" value="Genomic_DNA"/>
</dbReference>
<dbReference type="Gene3D" id="3.40.50.720">
    <property type="entry name" value="NAD(P)-binding Rossmann-like Domain"/>
    <property type="match status" value="1"/>
</dbReference>
<proteinExistence type="predicted"/>
<evidence type="ECO:0000259" key="2">
    <source>
        <dbReference type="Pfam" id="PF22725"/>
    </source>
</evidence>